<reference evidence="2 3" key="1">
    <citation type="submission" date="2022-04" db="EMBL/GenBank/DDBJ databases">
        <title>Genome sequence of C. roseum typestrain.</title>
        <authorList>
            <person name="Poehlein A."/>
            <person name="Schoch T."/>
            <person name="Duerre P."/>
            <person name="Daniel R."/>
        </authorList>
    </citation>
    <scope>NUCLEOTIDE SEQUENCE [LARGE SCALE GENOMIC DNA]</scope>
    <source>
        <strain evidence="2 3">DSM 7320</strain>
    </source>
</reference>
<accession>A0A1S8MFN0</accession>
<name>A0A1S8MFN0_9CLOT</name>
<dbReference type="RefSeq" id="WP_077832488.1">
    <property type="nucleotide sequence ID" value="NZ_CP096983.1"/>
</dbReference>
<gene>
    <name evidence="2" type="ORF">CROST_013870</name>
</gene>
<evidence type="ECO:0000313" key="2">
    <source>
        <dbReference type="EMBL" id="URZ10677.1"/>
    </source>
</evidence>
<dbReference type="InterPro" id="IPR032816">
    <property type="entry name" value="VTT_dom"/>
</dbReference>
<dbReference type="InterPro" id="IPR051311">
    <property type="entry name" value="DedA_domain"/>
</dbReference>
<dbReference type="Pfam" id="PF09335">
    <property type="entry name" value="VTT_dom"/>
    <property type="match status" value="1"/>
</dbReference>
<evidence type="ECO:0000313" key="3">
    <source>
        <dbReference type="Proteomes" id="UP000190951"/>
    </source>
</evidence>
<dbReference type="PANTHER" id="PTHR42709">
    <property type="entry name" value="ALKALINE PHOSPHATASE LIKE PROTEIN"/>
    <property type="match status" value="1"/>
</dbReference>
<evidence type="ECO:0000256" key="1">
    <source>
        <dbReference type="ARBA" id="ARBA00010792"/>
    </source>
</evidence>
<dbReference type="PANTHER" id="PTHR42709:SF2">
    <property type="entry name" value="INNER MEMBRANE PROTEIN YOHD"/>
    <property type="match status" value="1"/>
</dbReference>
<proteinExistence type="inferred from homology"/>
<protein>
    <submittedName>
        <fullName evidence="2">Uncharacterized protein</fullName>
    </submittedName>
</protein>
<dbReference type="KEGG" id="crw:CROST_013870"/>
<keyword evidence="3" id="KW-1185">Reference proteome</keyword>
<comment type="similarity">
    <text evidence="1">Belongs to the DedA family.</text>
</comment>
<dbReference type="STRING" id="84029.CROST_02310"/>
<dbReference type="GO" id="GO:0005886">
    <property type="term" value="C:plasma membrane"/>
    <property type="evidence" value="ECO:0007669"/>
    <property type="project" value="TreeGrafter"/>
</dbReference>
<sequence>MNSLMQLLIQYFRQYNVLILSTILLLQGIGIPDGATLIAIASGAFAYTGQFNIAGTFLEVWLTIWIGDCLGYFFWKATGHKMLKKFPKLENYFNPKLAKAHNYLERHGKGAVFFTRFLIAPMSPFVNAAAGIVNYNIIIFSVVALFGELFWTGIYVGLGYYFGNSWESIVPVVSQFSQIAFFVGIFLLGAYMFFKLVKSKKQN</sequence>
<dbReference type="EMBL" id="CP096983">
    <property type="protein sequence ID" value="URZ10677.1"/>
    <property type="molecule type" value="Genomic_DNA"/>
</dbReference>
<dbReference type="AlphaFoldDB" id="A0A1S8MFN0"/>
<organism evidence="2 3">
    <name type="scientific">Clostridium felsineum</name>
    <dbReference type="NCBI Taxonomy" id="36839"/>
    <lineage>
        <taxon>Bacteria</taxon>
        <taxon>Bacillati</taxon>
        <taxon>Bacillota</taxon>
        <taxon>Clostridia</taxon>
        <taxon>Eubacteriales</taxon>
        <taxon>Clostridiaceae</taxon>
        <taxon>Clostridium</taxon>
    </lineage>
</organism>
<dbReference type="Proteomes" id="UP000190951">
    <property type="component" value="Chromosome"/>
</dbReference>